<keyword evidence="5" id="KW-0130">Cell adhesion</keyword>
<dbReference type="PROSITE" id="PS50268">
    <property type="entry name" value="CADHERIN_2"/>
    <property type="match status" value="1"/>
</dbReference>
<keyword evidence="3" id="KW-0677">Repeat</keyword>
<organism evidence="12">
    <name type="scientific">Anisakis simplex</name>
    <name type="common">Herring worm</name>
    <dbReference type="NCBI Taxonomy" id="6269"/>
    <lineage>
        <taxon>Eukaryota</taxon>
        <taxon>Metazoa</taxon>
        <taxon>Ecdysozoa</taxon>
        <taxon>Nematoda</taxon>
        <taxon>Chromadorea</taxon>
        <taxon>Rhabditida</taxon>
        <taxon>Spirurina</taxon>
        <taxon>Ascaridomorpha</taxon>
        <taxon>Ascaridoidea</taxon>
        <taxon>Anisakidae</taxon>
        <taxon>Anisakis</taxon>
        <taxon>Anisakis simplex complex</taxon>
    </lineage>
</organism>
<evidence type="ECO:0000256" key="1">
    <source>
        <dbReference type="ARBA" id="ARBA00004370"/>
    </source>
</evidence>
<dbReference type="SUPFAM" id="SSF49313">
    <property type="entry name" value="Cadherin-like"/>
    <property type="match status" value="1"/>
</dbReference>
<dbReference type="WBParaSite" id="ASIM_0000696501-mRNA-1">
    <property type="protein sequence ID" value="ASIM_0000696501-mRNA-1"/>
    <property type="gene ID" value="ASIM_0000696501"/>
</dbReference>
<dbReference type="EMBL" id="UYRR01015110">
    <property type="protein sequence ID" value="VDK27686.1"/>
    <property type="molecule type" value="Genomic_DNA"/>
</dbReference>
<keyword evidence="6" id="KW-1133">Transmembrane helix</keyword>
<dbReference type="GO" id="GO:0005509">
    <property type="term" value="F:calcium ion binding"/>
    <property type="evidence" value="ECO:0007669"/>
    <property type="project" value="UniProtKB-UniRule"/>
</dbReference>
<dbReference type="PANTHER" id="PTHR24025">
    <property type="entry name" value="DESMOGLEIN FAMILY MEMBER"/>
    <property type="match status" value="1"/>
</dbReference>
<evidence type="ECO:0000256" key="6">
    <source>
        <dbReference type="ARBA" id="ARBA00022989"/>
    </source>
</evidence>
<dbReference type="GO" id="GO:0007156">
    <property type="term" value="P:homophilic cell adhesion via plasma membrane adhesion molecules"/>
    <property type="evidence" value="ECO:0007669"/>
    <property type="project" value="InterPro"/>
</dbReference>
<dbReference type="AlphaFoldDB" id="A0A0M3JH54"/>
<gene>
    <name evidence="10" type="ORF">ASIM_LOCUS6738</name>
</gene>
<evidence type="ECO:0000256" key="4">
    <source>
        <dbReference type="ARBA" id="ARBA00022837"/>
    </source>
</evidence>
<evidence type="ECO:0000256" key="8">
    <source>
        <dbReference type="PROSITE-ProRule" id="PRU00043"/>
    </source>
</evidence>
<dbReference type="OrthoDB" id="6252479at2759"/>
<evidence type="ECO:0000313" key="11">
    <source>
        <dbReference type="Proteomes" id="UP000267096"/>
    </source>
</evidence>
<evidence type="ECO:0000256" key="2">
    <source>
        <dbReference type="ARBA" id="ARBA00022692"/>
    </source>
</evidence>
<evidence type="ECO:0000313" key="10">
    <source>
        <dbReference type="EMBL" id="VDK27686.1"/>
    </source>
</evidence>
<dbReference type="Proteomes" id="UP000267096">
    <property type="component" value="Unassembled WGS sequence"/>
</dbReference>
<keyword evidence="7" id="KW-0472">Membrane</keyword>
<dbReference type="GO" id="GO:0005911">
    <property type="term" value="C:cell-cell junction"/>
    <property type="evidence" value="ECO:0007669"/>
    <property type="project" value="TreeGrafter"/>
</dbReference>
<name>A0A0M3JH54_ANISI</name>
<dbReference type="Pfam" id="PF00028">
    <property type="entry name" value="Cadherin"/>
    <property type="match status" value="1"/>
</dbReference>
<reference evidence="10 11" key="2">
    <citation type="submission" date="2018-11" db="EMBL/GenBank/DDBJ databases">
        <authorList>
            <consortium name="Pathogen Informatics"/>
        </authorList>
    </citation>
    <scope>NUCLEOTIDE SEQUENCE [LARGE SCALE GENOMIC DNA]</scope>
</reference>
<dbReference type="InterPro" id="IPR015919">
    <property type="entry name" value="Cadherin-like_sf"/>
</dbReference>
<keyword evidence="4 8" id="KW-0106">Calcium</keyword>
<evidence type="ECO:0000256" key="3">
    <source>
        <dbReference type="ARBA" id="ARBA00022737"/>
    </source>
</evidence>
<proteinExistence type="predicted"/>
<dbReference type="GO" id="GO:0016020">
    <property type="term" value="C:membrane"/>
    <property type="evidence" value="ECO:0007669"/>
    <property type="project" value="UniProtKB-SubCell"/>
</dbReference>
<evidence type="ECO:0000259" key="9">
    <source>
        <dbReference type="PROSITE" id="PS50268"/>
    </source>
</evidence>
<reference evidence="12" key="1">
    <citation type="submission" date="2017-02" db="UniProtKB">
        <authorList>
            <consortium name="WormBaseParasite"/>
        </authorList>
    </citation>
    <scope>IDENTIFICATION</scope>
</reference>
<evidence type="ECO:0000256" key="5">
    <source>
        <dbReference type="ARBA" id="ARBA00022889"/>
    </source>
</evidence>
<dbReference type="CDD" id="cd11304">
    <property type="entry name" value="Cadherin_repeat"/>
    <property type="match status" value="1"/>
</dbReference>
<protein>
    <submittedName>
        <fullName evidence="12">Protocadherin-16 (inferred by orthology to a human protein)</fullName>
    </submittedName>
</protein>
<evidence type="ECO:0000256" key="7">
    <source>
        <dbReference type="ARBA" id="ARBA00023136"/>
    </source>
</evidence>
<sequence>MVVDVNEHAPFFNQTVYYGYVQENMPPGSAVLFENETPLIVKAFDHDNGPNGLVNYRIVSPIEPFFTVDFVSGALRTKASIDYEKVTYTHWFLMISRSHR</sequence>
<dbReference type="Gene3D" id="2.60.40.60">
    <property type="entry name" value="Cadherins"/>
    <property type="match status" value="1"/>
</dbReference>
<evidence type="ECO:0000313" key="12">
    <source>
        <dbReference type="WBParaSite" id="ASIM_0000696501-mRNA-1"/>
    </source>
</evidence>
<dbReference type="InterPro" id="IPR050971">
    <property type="entry name" value="Cadherin-domain_protein"/>
</dbReference>
<accession>A0A0M3JH54</accession>
<dbReference type="PANTHER" id="PTHR24025:SF23">
    <property type="entry name" value="NEURAL-CADHERIN"/>
    <property type="match status" value="1"/>
</dbReference>
<keyword evidence="2" id="KW-0812">Transmembrane</keyword>
<keyword evidence="11" id="KW-1185">Reference proteome</keyword>
<comment type="subcellular location">
    <subcellularLocation>
        <location evidence="1">Membrane</location>
    </subcellularLocation>
</comment>
<feature type="domain" description="Cadherin" evidence="9">
    <location>
        <begin position="13"/>
        <end position="95"/>
    </location>
</feature>
<dbReference type="InterPro" id="IPR002126">
    <property type="entry name" value="Cadherin-like_dom"/>
</dbReference>